<comment type="caution">
    <text evidence="2">The sequence shown here is derived from an EMBL/GenBank/DDBJ whole genome shotgun (WGS) entry which is preliminary data.</text>
</comment>
<dbReference type="EMBL" id="WKKF01000009">
    <property type="protein sequence ID" value="MRX56197.1"/>
    <property type="molecule type" value="Genomic_DNA"/>
</dbReference>
<evidence type="ECO:0000313" key="2">
    <source>
        <dbReference type="EMBL" id="MRX56197.1"/>
    </source>
</evidence>
<accession>A0A6I2MGB4</accession>
<proteinExistence type="predicted"/>
<reference evidence="2 3" key="1">
    <citation type="submission" date="2019-11" db="EMBL/GenBank/DDBJ databases">
        <title>Bacillus idriensis genome.</title>
        <authorList>
            <person name="Konopka E.N."/>
            <person name="Newman J.D."/>
        </authorList>
    </citation>
    <scope>NUCLEOTIDE SEQUENCE [LARGE SCALE GENOMIC DNA]</scope>
    <source>
        <strain evidence="2 3">DSM 19097</strain>
    </source>
</reference>
<organism evidence="2 3">
    <name type="scientific">Metabacillus idriensis</name>
    <dbReference type="NCBI Taxonomy" id="324768"/>
    <lineage>
        <taxon>Bacteria</taxon>
        <taxon>Bacillati</taxon>
        <taxon>Bacillota</taxon>
        <taxon>Bacilli</taxon>
        <taxon>Bacillales</taxon>
        <taxon>Bacillaceae</taxon>
        <taxon>Metabacillus</taxon>
    </lineage>
</organism>
<protein>
    <recommendedName>
        <fullName evidence="1">DUF7167 domain-containing protein</fullName>
    </recommendedName>
</protein>
<feature type="domain" description="DUF7167" evidence="1">
    <location>
        <begin position="13"/>
        <end position="46"/>
    </location>
</feature>
<name>A0A6I2MGB4_9BACI</name>
<evidence type="ECO:0000259" key="1">
    <source>
        <dbReference type="Pfam" id="PF23768"/>
    </source>
</evidence>
<dbReference type="Pfam" id="PF23768">
    <property type="entry name" value="DUF7167"/>
    <property type="match status" value="1"/>
</dbReference>
<evidence type="ECO:0000313" key="3">
    <source>
        <dbReference type="Proteomes" id="UP000441585"/>
    </source>
</evidence>
<dbReference type="AlphaFoldDB" id="A0A6I2MGB4"/>
<sequence length="55" mass="6387">MKVVVKMPNDFVISFDEEEFVGLSEREKDQLIQAALKEIVVEQVSWIELHEKVAI</sequence>
<keyword evidence="3" id="KW-1185">Reference proteome</keyword>
<dbReference type="Proteomes" id="UP000441585">
    <property type="component" value="Unassembled WGS sequence"/>
</dbReference>
<dbReference type="RefSeq" id="WP_154319341.1">
    <property type="nucleotide sequence ID" value="NZ_CAJFZX010000011.1"/>
</dbReference>
<dbReference type="InterPro" id="IPR055591">
    <property type="entry name" value="DUF7167"/>
</dbReference>
<gene>
    <name evidence="2" type="ORF">GJU41_19750</name>
</gene>